<gene>
    <name evidence="2" type="ORF">EEDITHA_LOCUS20435</name>
</gene>
<evidence type="ECO:0000313" key="2">
    <source>
        <dbReference type="EMBL" id="CAH2106281.1"/>
    </source>
</evidence>
<reference evidence="2" key="1">
    <citation type="submission" date="2022-03" db="EMBL/GenBank/DDBJ databases">
        <authorList>
            <person name="Tunstrom K."/>
        </authorList>
    </citation>
    <scope>NUCLEOTIDE SEQUENCE</scope>
</reference>
<evidence type="ECO:0000256" key="1">
    <source>
        <dbReference type="SAM" id="MobiDB-lite"/>
    </source>
</evidence>
<evidence type="ECO:0000313" key="3">
    <source>
        <dbReference type="Proteomes" id="UP001153954"/>
    </source>
</evidence>
<feature type="region of interest" description="Disordered" evidence="1">
    <location>
        <begin position="1"/>
        <end position="34"/>
    </location>
</feature>
<organism evidence="2 3">
    <name type="scientific">Euphydryas editha</name>
    <name type="common">Edith's checkerspot</name>
    <dbReference type="NCBI Taxonomy" id="104508"/>
    <lineage>
        <taxon>Eukaryota</taxon>
        <taxon>Metazoa</taxon>
        <taxon>Ecdysozoa</taxon>
        <taxon>Arthropoda</taxon>
        <taxon>Hexapoda</taxon>
        <taxon>Insecta</taxon>
        <taxon>Pterygota</taxon>
        <taxon>Neoptera</taxon>
        <taxon>Endopterygota</taxon>
        <taxon>Lepidoptera</taxon>
        <taxon>Glossata</taxon>
        <taxon>Ditrysia</taxon>
        <taxon>Papilionoidea</taxon>
        <taxon>Nymphalidae</taxon>
        <taxon>Nymphalinae</taxon>
        <taxon>Euphydryas</taxon>
    </lineage>
</organism>
<dbReference type="AlphaFoldDB" id="A0AAU9VAN2"/>
<keyword evidence="3" id="KW-1185">Reference proteome</keyword>
<proteinExistence type="predicted"/>
<sequence length="79" mass="9171">MISEFENLSLGGNNAASNHADPFTHTELTPEQQKTLIDIRRRKTELLLEIQINMIGINYVHVECWLEHWHSDVLNQIGF</sequence>
<name>A0AAU9VAN2_EUPED</name>
<protein>
    <submittedName>
        <fullName evidence="2">Uncharacterized protein</fullName>
    </submittedName>
</protein>
<accession>A0AAU9VAN2</accession>
<dbReference type="EMBL" id="CAKOGL010000029">
    <property type="protein sequence ID" value="CAH2106281.1"/>
    <property type="molecule type" value="Genomic_DNA"/>
</dbReference>
<dbReference type="Proteomes" id="UP001153954">
    <property type="component" value="Unassembled WGS sequence"/>
</dbReference>
<comment type="caution">
    <text evidence="2">The sequence shown here is derived from an EMBL/GenBank/DDBJ whole genome shotgun (WGS) entry which is preliminary data.</text>
</comment>